<dbReference type="GO" id="GO:0005524">
    <property type="term" value="F:ATP binding"/>
    <property type="evidence" value="ECO:0007669"/>
    <property type="project" value="UniProtKB-KW"/>
</dbReference>
<evidence type="ECO:0000256" key="6">
    <source>
        <dbReference type="ARBA" id="ARBA00022692"/>
    </source>
</evidence>
<organism evidence="15 16">
    <name type="scientific">Paenibacillus glacialis</name>
    <dbReference type="NCBI Taxonomy" id="494026"/>
    <lineage>
        <taxon>Bacteria</taxon>
        <taxon>Bacillati</taxon>
        <taxon>Bacillota</taxon>
        <taxon>Bacilli</taxon>
        <taxon>Bacillales</taxon>
        <taxon>Paenibacillaceae</taxon>
        <taxon>Paenibacillus</taxon>
    </lineage>
</organism>
<keyword evidence="12 13" id="KW-0472">Membrane</keyword>
<evidence type="ECO:0000256" key="13">
    <source>
        <dbReference type="SAM" id="Phobius"/>
    </source>
</evidence>
<sequence length="334" mass="38873">MIKKYVTERRSWIMLFIVQQFLILFVAFIDSTIPLRSMLYLVFLSMILFSIFFVIRYSKETKFYRSLEERDNNLDLTSIAGPESPFEQIIETSMTNQTELLKQTASYNLMTLEQEKDDLLAWIHEVKTPLTAMHLMIDRLDDEMMKAHLTYEWLRIHLLLDQQLHQRRIPFIENDLYIEHTDLETIIFDEIKTLQSWCIQKGIGFDIDLEVAEVLSDAKWLAFILRQLLTNAVKYSQASEIMVSSYQRADQTILEVKDRGRGIDPKDLSRIFDRGFTSTTMHQDTAATGMGLYLAKKAAQSLLIHIHVESALGIGTIVTLTFPQKNEFVRITSV</sequence>
<evidence type="ECO:0000256" key="5">
    <source>
        <dbReference type="ARBA" id="ARBA00022679"/>
    </source>
</evidence>
<dbReference type="PANTHER" id="PTHR45453:SF2">
    <property type="entry name" value="HISTIDINE KINASE"/>
    <property type="match status" value="1"/>
</dbReference>
<dbReference type="STRING" id="494026.PGLA_18200"/>
<dbReference type="EMBL" id="LVJH01000039">
    <property type="protein sequence ID" value="OAB40094.1"/>
    <property type="molecule type" value="Genomic_DNA"/>
</dbReference>
<dbReference type="SUPFAM" id="SSF55874">
    <property type="entry name" value="ATPase domain of HSP90 chaperone/DNA topoisomerase II/histidine kinase"/>
    <property type="match status" value="1"/>
</dbReference>
<dbReference type="InterPro" id="IPR004358">
    <property type="entry name" value="Sig_transdc_His_kin-like_C"/>
</dbReference>
<dbReference type="AlphaFoldDB" id="A0A168J305"/>
<evidence type="ECO:0000256" key="12">
    <source>
        <dbReference type="ARBA" id="ARBA00023136"/>
    </source>
</evidence>
<feature type="transmembrane region" description="Helical" evidence="13">
    <location>
        <begin position="35"/>
        <end position="55"/>
    </location>
</feature>
<feature type="transmembrane region" description="Helical" evidence="13">
    <location>
        <begin position="12"/>
        <end position="29"/>
    </location>
</feature>
<protein>
    <recommendedName>
        <fullName evidence="3">histidine kinase</fullName>
        <ecNumber evidence="3">2.7.13.3</ecNumber>
    </recommendedName>
</protein>
<comment type="catalytic activity">
    <reaction evidence="1">
        <text>ATP + protein L-histidine = ADP + protein N-phospho-L-histidine.</text>
        <dbReference type="EC" id="2.7.13.3"/>
    </reaction>
</comment>
<gene>
    <name evidence="15" type="ORF">PGLA_18200</name>
</gene>
<reference evidence="15 16" key="1">
    <citation type="submission" date="2016-03" db="EMBL/GenBank/DDBJ databases">
        <title>Draft genome sequence of Paenibacillus glacialis DSM 22343.</title>
        <authorList>
            <person name="Shin S.-K."/>
            <person name="Yi H."/>
        </authorList>
    </citation>
    <scope>NUCLEOTIDE SEQUENCE [LARGE SCALE GENOMIC DNA]</scope>
    <source>
        <strain evidence="15 16">DSM 22343</strain>
    </source>
</reference>
<evidence type="ECO:0000256" key="11">
    <source>
        <dbReference type="ARBA" id="ARBA00023012"/>
    </source>
</evidence>
<evidence type="ECO:0000256" key="9">
    <source>
        <dbReference type="ARBA" id="ARBA00022840"/>
    </source>
</evidence>
<keyword evidence="4" id="KW-1003">Cell membrane</keyword>
<dbReference type="GO" id="GO:0016036">
    <property type="term" value="P:cellular response to phosphate starvation"/>
    <property type="evidence" value="ECO:0007669"/>
    <property type="project" value="TreeGrafter"/>
</dbReference>
<dbReference type="EC" id="2.7.13.3" evidence="3"/>
<evidence type="ECO:0000256" key="2">
    <source>
        <dbReference type="ARBA" id="ARBA00004651"/>
    </source>
</evidence>
<dbReference type="Gene3D" id="3.30.565.10">
    <property type="entry name" value="Histidine kinase-like ATPase, C-terminal domain"/>
    <property type="match status" value="1"/>
</dbReference>
<keyword evidence="11" id="KW-0902">Two-component regulatory system</keyword>
<dbReference type="GO" id="GO:0004721">
    <property type="term" value="F:phosphoprotein phosphatase activity"/>
    <property type="evidence" value="ECO:0007669"/>
    <property type="project" value="TreeGrafter"/>
</dbReference>
<evidence type="ECO:0000256" key="1">
    <source>
        <dbReference type="ARBA" id="ARBA00000085"/>
    </source>
</evidence>
<accession>A0A168J305</accession>
<evidence type="ECO:0000313" key="15">
    <source>
        <dbReference type="EMBL" id="OAB40094.1"/>
    </source>
</evidence>
<dbReference type="GO" id="GO:0005886">
    <property type="term" value="C:plasma membrane"/>
    <property type="evidence" value="ECO:0007669"/>
    <property type="project" value="UniProtKB-SubCell"/>
</dbReference>
<proteinExistence type="predicted"/>
<keyword evidence="9" id="KW-0067">ATP-binding</keyword>
<keyword evidence="8 15" id="KW-0418">Kinase</keyword>
<dbReference type="InterPro" id="IPR050351">
    <property type="entry name" value="BphY/WalK/GraS-like"/>
</dbReference>
<dbReference type="PROSITE" id="PS50109">
    <property type="entry name" value="HIS_KIN"/>
    <property type="match status" value="1"/>
</dbReference>
<keyword evidence="5" id="KW-0808">Transferase</keyword>
<keyword evidence="10 13" id="KW-1133">Transmembrane helix</keyword>
<evidence type="ECO:0000256" key="4">
    <source>
        <dbReference type="ARBA" id="ARBA00022475"/>
    </source>
</evidence>
<name>A0A168J305_9BACL</name>
<evidence type="ECO:0000256" key="7">
    <source>
        <dbReference type="ARBA" id="ARBA00022741"/>
    </source>
</evidence>
<keyword evidence="6 13" id="KW-0812">Transmembrane</keyword>
<comment type="subcellular location">
    <subcellularLocation>
        <location evidence="2">Cell membrane</location>
        <topology evidence="2">Multi-pass membrane protein</topology>
    </subcellularLocation>
</comment>
<dbReference type="InterPro" id="IPR003594">
    <property type="entry name" value="HATPase_dom"/>
</dbReference>
<comment type="caution">
    <text evidence="15">The sequence shown here is derived from an EMBL/GenBank/DDBJ whole genome shotgun (WGS) entry which is preliminary data.</text>
</comment>
<dbReference type="Pfam" id="PF02518">
    <property type="entry name" value="HATPase_c"/>
    <property type="match status" value="1"/>
</dbReference>
<evidence type="ECO:0000313" key="16">
    <source>
        <dbReference type="Proteomes" id="UP000076967"/>
    </source>
</evidence>
<dbReference type="SMART" id="SM00387">
    <property type="entry name" value="HATPase_c"/>
    <property type="match status" value="1"/>
</dbReference>
<dbReference type="Proteomes" id="UP000076967">
    <property type="component" value="Unassembled WGS sequence"/>
</dbReference>
<evidence type="ECO:0000256" key="3">
    <source>
        <dbReference type="ARBA" id="ARBA00012438"/>
    </source>
</evidence>
<dbReference type="PRINTS" id="PR00344">
    <property type="entry name" value="BCTRLSENSOR"/>
</dbReference>
<keyword evidence="16" id="KW-1185">Reference proteome</keyword>
<evidence type="ECO:0000259" key="14">
    <source>
        <dbReference type="PROSITE" id="PS50109"/>
    </source>
</evidence>
<evidence type="ECO:0000256" key="8">
    <source>
        <dbReference type="ARBA" id="ARBA00022777"/>
    </source>
</evidence>
<dbReference type="GO" id="GO:0000155">
    <property type="term" value="F:phosphorelay sensor kinase activity"/>
    <property type="evidence" value="ECO:0007669"/>
    <property type="project" value="TreeGrafter"/>
</dbReference>
<feature type="domain" description="Histidine kinase" evidence="14">
    <location>
        <begin position="121"/>
        <end position="326"/>
    </location>
</feature>
<keyword evidence="7" id="KW-0547">Nucleotide-binding</keyword>
<dbReference type="RefSeq" id="WP_068535603.1">
    <property type="nucleotide sequence ID" value="NZ_LVJH01000039.1"/>
</dbReference>
<dbReference type="OrthoDB" id="9780487at2"/>
<dbReference type="InterPro" id="IPR005467">
    <property type="entry name" value="His_kinase_dom"/>
</dbReference>
<dbReference type="PANTHER" id="PTHR45453">
    <property type="entry name" value="PHOSPHATE REGULON SENSOR PROTEIN PHOR"/>
    <property type="match status" value="1"/>
</dbReference>
<evidence type="ECO:0000256" key="10">
    <source>
        <dbReference type="ARBA" id="ARBA00022989"/>
    </source>
</evidence>
<dbReference type="InterPro" id="IPR036890">
    <property type="entry name" value="HATPase_C_sf"/>
</dbReference>